<feature type="domain" description="4Fe-4S ferredoxin-type" evidence="10">
    <location>
        <begin position="553"/>
        <end position="581"/>
    </location>
</feature>
<accession>A0A6H1WSI9</accession>
<dbReference type="InterPro" id="IPR017900">
    <property type="entry name" value="4Fe4S_Fe_S_CS"/>
</dbReference>
<evidence type="ECO:0000256" key="4">
    <source>
        <dbReference type="ARBA" id="ARBA00022630"/>
    </source>
</evidence>
<dbReference type="InterPro" id="IPR039650">
    <property type="entry name" value="HdrA-like"/>
</dbReference>
<comment type="cofactor">
    <cofactor evidence="1">
        <name>FAD</name>
        <dbReference type="ChEBI" id="CHEBI:57692"/>
    </cofactor>
</comment>
<dbReference type="GO" id="GO:0016491">
    <property type="term" value="F:oxidoreductase activity"/>
    <property type="evidence" value="ECO:0007669"/>
    <property type="project" value="UniProtKB-KW"/>
</dbReference>
<dbReference type="SUPFAM" id="SSF54862">
    <property type="entry name" value="4Fe-4S ferredoxins"/>
    <property type="match status" value="1"/>
</dbReference>
<evidence type="ECO:0000256" key="6">
    <source>
        <dbReference type="ARBA" id="ARBA00022827"/>
    </source>
</evidence>
<dbReference type="InterPro" id="IPR017896">
    <property type="entry name" value="4Fe4S_Fe-S-bd"/>
</dbReference>
<dbReference type="PANTHER" id="PTHR43498:SF1">
    <property type="entry name" value="COB--COM HETERODISULFIDE REDUCTASE IRON-SULFUR SUBUNIT A"/>
    <property type="match status" value="1"/>
</dbReference>
<dbReference type="PROSITE" id="PS00198">
    <property type="entry name" value="4FE4S_FER_1"/>
    <property type="match status" value="2"/>
</dbReference>
<dbReference type="SUPFAM" id="SSF51905">
    <property type="entry name" value="FAD/NAD(P)-binding domain"/>
    <property type="match status" value="1"/>
</dbReference>
<evidence type="ECO:0000256" key="1">
    <source>
        <dbReference type="ARBA" id="ARBA00001974"/>
    </source>
</evidence>
<comment type="similarity">
    <text evidence="2">Belongs to the HdrA family.</text>
</comment>
<name>A0A6H1WSI9_9BACT</name>
<reference evidence="11 12" key="1">
    <citation type="submission" date="2019-08" db="EMBL/GenBank/DDBJ databases">
        <title>Complete genome sequence of Thermosulfurimonas marina SU872T, an anaerobic thermophilic chemolithoautotrophic bacterium isolated from a shallow marine hydrothermal vent.</title>
        <authorList>
            <person name="Allioux M."/>
            <person name="Jebbar M."/>
            <person name="Slobodkina G."/>
            <person name="Slobodkin A."/>
            <person name="Moalic Y."/>
            <person name="Frolova A."/>
            <person name="Shao Z."/>
            <person name="Alain K."/>
        </authorList>
    </citation>
    <scope>NUCLEOTIDE SEQUENCE [LARGE SCALE GENOMIC DNA]</scope>
    <source>
        <strain evidence="11 12">SU872</strain>
    </source>
</reference>
<evidence type="ECO:0000256" key="2">
    <source>
        <dbReference type="ARBA" id="ARBA00006561"/>
    </source>
</evidence>
<dbReference type="GO" id="GO:0051539">
    <property type="term" value="F:4 iron, 4 sulfur cluster binding"/>
    <property type="evidence" value="ECO:0007669"/>
    <property type="project" value="UniProtKB-KW"/>
</dbReference>
<keyword evidence="3" id="KW-0004">4Fe-4S</keyword>
<dbReference type="EMBL" id="CP042909">
    <property type="protein sequence ID" value="QJA06163.1"/>
    <property type="molecule type" value="Genomic_DNA"/>
</dbReference>
<protein>
    <submittedName>
        <fullName evidence="11">CoB--CoM heterodisulfide reductase iron-sulfur subunit A family protein</fullName>
    </submittedName>
</protein>
<dbReference type="InterPro" id="IPR036188">
    <property type="entry name" value="FAD/NAD-bd_sf"/>
</dbReference>
<dbReference type="Gene3D" id="3.30.70.20">
    <property type="match status" value="2"/>
</dbReference>
<keyword evidence="7" id="KW-0560">Oxidoreductase</keyword>
<keyword evidence="4" id="KW-0285">Flavoprotein</keyword>
<dbReference type="Pfam" id="PF00890">
    <property type="entry name" value="FAD_binding_2"/>
    <property type="match status" value="1"/>
</dbReference>
<keyword evidence="5" id="KW-0479">Metal-binding</keyword>
<dbReference type="GO" id="GO:0046872">
    <property type="term" value="F:metal ion binding"/>
    <property type="evidence" value="ECO:0007669"/>
    <property type="project" value="UniProtKB-KW"/>
</dbReference>
<feature type="domain" description="4Fe-4S ferredoxin-type" evidence="10">
    <location>
        <begin position="262"/>
        <end position="296"/>
    </location>
</feature>
<proteinExistence type="inferred from homology"/>
<evidence type="ECO:0000256" key="5">
    <source>
        <dbReference type="ARBA" id="ARBA00022723"/>
    </source>
</evidence>
<keyword evidence="9" id="KW-0411">Iron-sulfur</keyword>
<keyword evidence="8" id="KW-0408">Iron</keyword>
<evidence type="ECO:0000256" key="3">
    <source>
        <dbReference type="ARBA" id="ARBA00022485"/>
    </source>
</evidence>
<evidence type="ECO:0000313" key="11">
    <source>
        <dbReference type="EMBL" id="QJA06163.1"/>
    </source>
</evidence>
<dbReference type="PROSITE" id="PS51379">
    <property type="entry name" value="4FE4S_FER_2"/>
    <property type="match status" value="4"/>
</dbReference>
<sequence>MMKIGLFLCECGGNISEKIHFETLVKRLSGLEDLKIFRHPFLCSPEGQSFFREKARGLSGVLVAACSPHLHQETFWHLIRKEAPQPLKWLALREEVAWTSGPEATEKAERLLKFFLRALRRSRPPALRTLKPMPHVLILGAGAAGIKAALRLNACGLEVSLVEREPFVGGKALYLDRLYPRLECASCVVSPLISALAARPEIRVFTQARLVKVEGEAGDFVVEVETLPRFVDLERCNGCGKCLEICPRPGALERDPPHPFPQAPVLRPQACLHFQGKKCQLCQKACPKKAFLFREGPRRHTLRVGGLIVATGFQPYPGARLESLGYGRLPEVTTLYEVEKALSQGKAPGGQKRPQRIAIVHCAGSREQGHLPYCSEVCCGFALKASLRLKELYPEAEITHFYQDLRLRGLAGEELYRRARRAGLRFVRGRVAEISPIPYPETSSRGVTVVAEDTLARRRLKWGADLVILVPGFVPERGAGEVAGLLGLCPDEYGFFEPREEKTAPVESFREGIWLAGACTGPKNLADSVATAEAAALAAFLFLRQESLVKEAPSIYWHENRCGFCQLCVELCPFAAIRPLEGQIKIDPGACRHCGLCVSACPSGALEGSEGSFTEDWRELWR</sequence>
<evidence type="ECO:0000313" key="12">
    <source>
        <dbReference type="Proteomes" id="UP000501253"/>
    </source>
</evidence>
<evidence type="ECO:0000256" key="7">
    <source>
        <dbReference type="ARBA" id="ARBA00023002"/>
    </source>
</evidence>
<evidence type="ECO:0000256" key="8">
    <source>
        <dbReference type="ARBA" id="ARBA00023004"/>
    </source>
</evidence>
<dbReference type="PANTHER" id="PTHR43498">
    <property type="entry name" value="FERREDOXIN:COB-COM HETERODISULFIDE REDUCTASE SUBUNIT A"/>
    <property type="match status" value="1"/>
</dbReference>
<organism evidence="11 12">
    <name type="scientific">Thermosulfurimonas marina</name>
    <dbReference type="NCBI Taxonomy" id="2047767"/>
    <lineage>
        <taxon>Bacteria</taxon>
        <taxon>Pseudomonadati</taxon>
        <taxon>Thermodesulfobacteriota</taxon>
        <taxon>Thermodesulfobacteria</taxon>
        <taxon>Thermodesulfobacteriales</taxon>
        <taxon>Thermodesulfobacteriaceae</taxon>
        <taxon>Thermosulfurimonas</taxon>
    </lineage>
</organism>
<dbReference type="InterPro" id="IPR003953">
    <property type="entry name" value="FAD-dep_OxRdtase_2_FAD-bd"/>
</dbReference>
<dbReference type="Pfam" id="PF12838">
    <property type="entry name" value="Fer4_7"/>
    <property type="match status" value="2"/>
</dbReference>
<feature type="domain" description="4Fe-4S ferredoxin-type" evidence="10">
    <location>
        <begin position="227"/>
        <end position="257"/>
    </location>
</feature>
<keyword evidence="6" id="KW-0274">FAD</keyword>
<keyword evidence="12" id="KW-1185">Reference proteome</keyword>
<dbReference type="Gene3D" id="3.50.50.60">
    <property type="entry name" value="FAD/NAD(P)-binding domain"/>
    <property type="match status" value="1"/>
</dbReference>
<dbReference type="Proteomes" id="UP000501253">
    <property type="component" value="Chromosome"/>
</dbReference>
<evidence type="ECO:0000259" key="10">
    <source>
        <dbReference type="PROSITE" id="PS51379"/>
    </source>
</evidence>
<feature type="domain" description="4Fe-4S ferredoxin-type" evidence="10">
    <location>
        <begin position="582"/>
        <end position="611"/>
    </location>
</feature>
<dbReference type="AlphaFoldDB" id="A0A6H1WSI9"/>
<dbReference type="KEGG" id="tmai:FVE67_04825"/>
<evidence type="ECO:0000256" key="9">
    <source>
        <dbReference type="ARBA" id="ARBA00023014"/>
    </source>
</evidence>
<gene>
    <name evidence="11" type="ORF">FVE67_04825</name>
</gene>